<dbReference type="Proteomes" id="UP000225379">
    <property type="component" value="Unassembled WGS sequence"/>
</dbReference>
<keyword evidence="2" id="KW-1185">Reference proteome</keyword>
<proteinExistence type="predicted"/>
<name>A0A2B8B5Y3_9PROT</name>
<organism evidence="1 2">
    <name type="scientific">Azospirillum palustre</name>
    <dbReference type="NCBI Taxonomy" id="2044885"/>
    <lineage>
        <taxon>Bacteria</taxon>
        <taxon>Pseudomonadati</taxon>
        <taxon>Pseudomonadota</taxon>
        <taxon>Alphaproteobacteria</taxon>
        <taxon>Rhodospirillales</taxon>
        <taxon>Azospirillaceae</taxon>
        <taxon>Azospirillum</taxon>
    </lineage>
</organism>
<reference evidence="2" key="1">
    <citation type="submission" date="2017-10" db="EMBL/GenBank/DDBJ databases">
        <authorList>
            <person name="Kravchenko I.K."/>
            <person name="Grouzdev D.S."/>
        </authorList>
    </citation>
    <scope>NUCLEOTIDE SEQUENCE [LARGE SCALE GENOMIC DNA]</scope>
    <source>
        <strain evidence="2">B2</strain>
    </source>
</reference>
<accession>A0A2B8B5Y3</accession>
<gene>
    <name evidence="1" type="ORF">CRT60_25280</name>
</gene>
<protein>
    <submittedName>
        <fullName evidence="1">Uncharacterized protein</fullName>
    </submittedName>
</protein>
<sequence>MPSLARDRSTGRWPTRSLLDNALAVAAVALLLVGLSGAVRGALGGLMAEVEGAWTIALMR</sequence>
<comment type="caution">
    <text evidence="1">The sequence shown here is derived from an EMBL/GenBank/DDBJ whole genome shotgun (WGS) entry which is preliminary data.</text>
</comment>
<dbReference type="AlphaFoldDB" id="A0A2B8B5Y3"/>
<evidence type="ECO:0000313" key="2">
    <source>
        <dbReference type="Proteomes" id="UP000225379"/>
    </source>
</evidence>
<evidence type="ECO:0000313" key="1">
    <source>
        <dbReference type="EMBL" id="PGH53220.1"/>
    </source>
</evidence>
<dbReference type="EMBL" id="PDKW01000043">
    <property type="protein sequence ID" value="PGH53220.1"/>
    <property type="molecule type" value="Genomic_DNA"/>
</dbReference>